<dbReference type="PROSITE" id="PS51257">
    <property type="entry name" value="PROKAR_LIPOPROTEIN"/>
    <property type="match status" value="1"/>
</dbReference>
<dbReference type="PANTHER" id="PTHR24032:SF16">
    <property type="entry name" value="EGF-LIKE DOMAIN-CONTAINING PROTEIN"/>
    <property type="match status" value="1"/>
</dbReference>
<organism evidence="5 6">
    <name type="scientific">Cavenderia fasciculata</name>
    <name type="common">Slime mold</name>
    <name type="synonym">Dictyostelium fasciculatum</name>
    <dbReference type="NCBI Taxonomy" id="261658"/>
    <lineage>
        <taxon>Eukaryota</taxon>
        <taxon>Amoebozoa</taxon>
        <taxon>Evosea</taxon>
        <taxon>Eumycetozoa</taxon>
        <taxon>Dictyostelia</taxon>
        <taxon>Acytosteliales</taxon>
        <taxon>Cavenderiaceae</taxon>
        <taxon>Cavenderia</taxon>
    </lineage>
</organism>
<keyword evidence="2" id="KW-0812">Transmembrane</keyword>
<evidence type="ECO:0000259" key="4">
    <source>
        <dbReference type="Pfam" id="PF22933"/>
    </source>
</evidence>
<feature type="region of interest" description="Disordered" evidence="1">
    <location>
        <begin position="2689"/>
        <end position="2709"/>
    </location>
</feature>
<dbReference type="SUPFAM" id="SSF52058">
    <property type="entry name" value="L domain-like"/>
    <property type="match status" value="3"/>
</dbReference>
<feature type="transmembrane region" description="Helical" evidence="2">
    <location>
        <begin position="978"/>
        <end position="996"/>
    </location>
</feature>
<evidence type="ECO:0000313" key="6">
    <source>
        <dbReference type="Proteomes" id="UP000007797"/>
    </source>
</evidence>
<feature type="domain" description="ComC supersandwich" evidence="4">
    <location>
        <begin position="2750"/>
        <end position="2972"/>
    </location>
</feature>
<keyword evidence="6" id="KW-1185">Reference proteome</keyword>
<proteinExistence type="predicted"/>
<sequence length="3039" mass="335149">MIRNLLTFSVIFIVLSCCDLQSNAQSLPQEELDSIIWLIRQYKAQLPQDQTICNYATSTAFVNCTTLINGFNHISDVGMIGSFDSGATLQPDPNLNTFTMPYLKSISLRPTGVMNVALNTLSRMSNLPLLTKLYIQSDPSITSIPASLSSGGLPKLESLTLYQISIASLKAPFFDKSPIYTMIIHLTTGSEFIIDSSWNHPNVSILSISMAKMTNPTISFDLSSLFNLTTFEITCIDPSSVIPLDIDNQHVNSLKVMGSGGSLFNVNFITIPSKLTEIVSTGSVTWANDLKDLPSITHITFYLSTISTIPWSQYPKTLTYLQFKSCILSAAIPNSPLPLSMNRVYLENVTSPGNQPIPVPWNIFNNTQTILSITDTLLTGTVPDLLCSSKFSLLKNVGTTLTIPDCFWCYSNDTAILTTTLVKPTGFVCNYKTDSTNVYLINGTAKVFGDLIGWGTAGNTIYGTKTYNLVATPPNIPNKELTFSLVGGAFNYAKITITSLFNNKTPQLKYSWNVLEVGIVINNATAPTIEQIPTGIGYRIPFTLFNPFAPHIVTIDNTYPCDILLNSSSFLYCTSVDVGGGNHTITIANERVSKILDFSFAQLYPLVTSFLVDSKDNRNISLYGYYGPNLDKPTVYLNGSTSLSCKVMTISTKYMDCYLDQVPAVGTASVTVIVDTFVFTRPDALYFSSSDSGSDSEQECMDRTNNCNGHGQCNSQGECDCEPLYNPDDDCATKYTNTTPIIDPTKPTTSFDIDGIDFQFEIVAVQELDMDENIIKEVPTDLWISNVTINTTLTVADYQLIITNRTIIGPLTNVFATISFSSIARTIPFGPQTLSLKPSAIKVAVNISQWSFQDNLTYLRVVFRTTINNNQTVRRGCKEIPIESLSFDEYGSTLQYLRVVKDNIQFSGRFIDYSMSDGRPTYSRTQLISLLPNSDQTTSNATIGILLSQCKECLLDPDFTPLLIDKDSNNGCDKSNNTWRIIVGCVVGGMAAIAIATGSIMLMNRNPFCLWQSPIAFSIIFIMMLSCCSNAQTLPQEERRQYKAQLPQDQTICNYNLSPVIYVYCAVINGVNHITDVAIIDSFDSGATLQPDPNLNTFTMPYLNSISLRPTGVMNVALNTLSRMSNLPLLTRLYIQSDPSITSIPASLSSGGLPKLESITFYDLSSSVKAPFFDKSPLYSLLISINTASAGVEVSIDSSWNQPNISSITLTLRLTNPILSFDLSKLSNLTTFYLYSSGPFSSTFPLNINHQKLSELRLTGESGSSFNVNFITIPSKLTQIYSTGSVTWANDLKDLPSITHLSFTLSTISTIPWSQYPKTLTYLHFKSCILSAAIPNSPLPLSMNRVYLENVTSPGNQPIPVPWNIFNNTQTILSITDTLLTGTVPDLLCSSKFSLLNNVGTTLTIPDCFWCYSNDTAILTTTLVKPTGFVCNYKTDSTNVYLINGVGKVLGDLIGWGTVGNTIYGTRTFNLVATLPNIPNKELTFRLTAGVFNAPKTTVTSLFNNKSPQITYTLNVLEVGIVINNATAPTIEQIPTGIGYRIPFTLFNPFAPHNVTIDNKYPCNILLNSSTFLYCTSVDVGGGNHTITIANERVSKILDFTFAQLYPLVNSFVVDSKDSRNISLYGYYGPNLDKPTVYLNGSTSLSCKVMTISTNYMDCYLDQVPAAGTASVTVIVDTFVFARPDALYFSSSPGSGSGGSGSDIEQECMDRTNNCNGHGQCNSQGECDCEPLYNPDDDCATKYTNTTPIIDPTKPTTSFDIDGIDFQFEIVAVQELDMDENIIKEVPTDLWISNVTINTTLTVADYQLNITNRTIIGPLTNVFATISFSSQSRTVPFGPQTLSIKPSAIKVAVNISQWSFQDNLSYLRVVFRTTINNNQTVTRDCKEIPIESLSFDEYGSTLQYLRVVKENVQLSGRFIDYSMSDGRPTYSRTQLISLLPNSDQTTSNATIGILLSQCKECLLDPDFTPLLIDKDSNNGCDKSNNTWRIIVGCVVGGMAAIAIATGSIMFFNILVNSQILPTDPDEVISVQWLIAQYQSKIPPTNFCNVSMPTYQYIVCSEVDGGMHVTSISLSIDSGLTTGAWPDPELKKFTLPYVTMFSVSNIRVKNASLNVLDLMVDMPRLTKLLLLKDPQIRYIPATLSAGLPALERLDLLELPGLTKIEHPFLYGSPKLNFITIYGIRYLIEMRVNSSWYLPSLEYLQFTVNFTDPSLFDLVFTEQSFPKMTKLDPKTYAGSPPPVDGYLDIKIGLPKLIAMYPASVLPTKIRINFIQYPSSNTFQLTSSGNIEYLPSGLDLINSTLLSTFNMRNGNFSEYFPIVNQYPQQLGFISIENSYLPTGLPAIPPNPSMKTVTITDTFMQTFPWDSFGNSTTTFHITNTNLTGSIPSSFCSNKLPNLKNIFGDQLLVPDCFWCYANDTTIFSTTLPTPTTIDCGITLESNDIYLINGTGFIRGKNIGWGIESAVTPTGQRYSLGEAPSIPNQELKLLISPIKYSVRIPITIALNAKTSYVVPITILEVGIAIGPVTVTQLPTGLGLKIQFYSFNPFINSVVMVDNNSTCTIMSNSTYQLYCTVPATLPGPHNLSVTNEYYGKSVGFVYQQTYPLVNSFHYDRSDYRNVSLYGFFGATLGQPLVYLNETTSIGCTVKVITKNFINCYLDAMPPGGMVSVSVNVDIYSFTRHNAMSFTYSNQGSSSDSGSGSDDSKLSPKDKCMQDTHNCYGHGQCDENGQCQCEPDYLQIDDYTNTTPIVDPTKPTTSFDIDGIDFEFEIVSIQELDVDDTIVKELPTDLWQSVINETATLTTANYLLNITNSTDREMNQNLEVRATISFSSQARTVAFGPQQLDINPNAIKVAVNISNWDFYSVLTYLRVVFKTNILTNQTYTFDCQQYQVEPLSFDKFGSTLQYLSVVRDNVEFRGRFIDYSLADGRPTYSKTQLLSLTKNTDSNSTTSTAMIGLLLSQCKECILDPDFTPLLIDKGQDECGNSISDSHWRIIVGCVIGGIAAVGITTGSVMLIKKNRKSQMYENKMRQKLDSVNQK</sequence>
<feature type="signal peptide" evidence="3">
    <location>
        <begin position="1"/>
        <end position="24"/>
    </location>
</feature>
<dbReference type="GeneID" id="14867882"/>
<dbReference type="KEGG" id="dfa:DFA_09583"/>
<dbReference type="InterPro" id="IPR053331">
    <property type="entry name" value="EGF-like_comC"/>
</dbReference>
<feature type="domain" description="ComC supersandwich" evidence="4">
    <location>
        <begin position="1746"/>
        <end position="1968"/>
    </location>
</feature>
<evidence type="ECO:0000313" key="5">
    <source>
        <dbReference type="EMBL" id="EGG15912.1"/>
    </source>
</evidence>
<keyword evidence="3" id="KW-0732">Signal</keyword>
<gene>
    <name evidence="5" type="ORF">DFA_09583</name>
</gene>
<evidence type="ECO:0000256" key="2">
    <source>
        <dbReference type="SAM" id="Phobius"/>
    </source>
</evidence>
<evidence type="ECO:0000256" key="1">
    <source>
        <dbReference type="SAM" id="MobiDB-lite"/>
    </source>
</evidence>
<dbReference type="RefSeq" id="XP_004352237.1">
    <property type="nucleotide sequence ID" value="XM_004352185.1"/>
</dbReference>
<name>F4Q812_CACFS</name>
<dbReference type="InterPro" id="IPR032675">
    <property type="entry name" value="LRR_dom_sf"/>
</dbReference>
<dbReference type="EMBL" id="GL883025">
    <property type="protein sequence ID" value="EGG15912.1"/>
    <property type="molecule type" value="Genomic_DNA"/>
</dbReference>
<accession>F4Q812</accession>
<feature type="chain" id="PRO_5003313850" description="ComC supersandwich domain-containing protein" evidence="3">
    <location>
        <begin position="25"/>
        <end position="3039"/>
    </location>
</feature>
<evidence type="ECO:0000256" key="3">
    <source>
        <dbReference type="SAM" id="SignalP"/>
    </source>
</evidence>
<feature type="domain" description="ComC supersandwich" evidence="4">
    <location>
        <begin position="738"/>
        <end position="960"/>
    </location>
</feature>
<dbReference type="PANTHER" id="PTHR24032">
    <property type="entry name" value="EGF-LIKE DOMAIN-CONTAINING PROTEIN-RELATED-RELATED"/>
    <property type="match status" value="1"/>
</dbReference>
<feature type="compositionally biased region" description="Low complexity" evidence="1">
    <location>
        <begin position="2692"/>
        <end position="2701"/>
    </location>
</feature>
<keyword evidence="2" id="KW-1133">Transmembrane helix</keyword>
<dbReference type="Proteomes" id="UP000007797">
    <property type="component" value="Unassembled WGS sequence"/>
</dbReference>
<dbReference type="InterPro" id="IPR054484">
    <property type="entry name" value="ComC_SSD"/>
</dbReference>
<reference evidence="6" key="1">
    <citation type="journal article" date="2011" name="Genome Res.">
        <title>Phylogeny-wide analysis of social amoeba genomes highlights ancient origins for complex intercellular communication.</title>
        <authorList>
            <person name="Heidel A.J."/>
            <person name="Lawal H.M."/>
            <person name="Felder M."/>
            <person name="Schilde C."/>
            <person name="Helps N.R."/>
            <person name="Tunggal B."/>
            <person name="Rivero F."/>
            <person name="John U."/>
            <person name="Schleicher M."/>
            <person name="Eichinger L."/>
            <person name="Platzer M."/>
            <person name="Noegel A.A."/>
            <person name="Schaap P."/>
            <person name="Gloeckner G."/>
        </authorList>
    </citation>
    <scope>NUCLEOTIDE SEQUENCE [LARGE SCALE GENOMIC DNA]</scope>
    <source>
        <strain evidence="6">SH3</strain>
    </source>
</reference>
<dbReference type="Pfam" id="PF22933">
    <property type="entry name" value="ComC_SSD"/>
    <property type="match status" value="3"/>
</dbReference>
<feature type="transmembrane region" description="Helical" evidence="2">
    <location>
        <begin position="1008"/>
        <end position="1026"/>
    </location>
</feature>
<keyword evidence="2" id="KW-0472">Membrane</keyword>
<feature type="transmembrane region" description="Helical" evidence="2">
    <location>
        <begin position="2992"/>
        <end position="3016"/>
    </location>
</feature>
<dbReference type="Gene3D" id="3.80.10.10">
    <property type="entry name" value="Ribonuclease Inhibitor"/>
    <property type="match status" value="3"/>
</dbReference>
<protein>
    <recommendedName>
        <fullName evidence="4">ComC supersandwich domain-containing protein</fullName>
    </recommendedName>
</protein>